<dbReference type="AlphaFoldDB" id="A0A4R2JS24"/>
<dbReference type="Pfam" id="PF03795">
    <property type="entry name" value="YCII"/>
    <property type="match status" value="1"/>
</dbReference>
<keyword evidence="4" id="KW-1185">Reference proteome</keyword>
<dbReference type="Proteomes" id="UP000295680">
    <property type="component" value="Unassembled WGS sequence"/>
</dbReference>
<name>A0A4R2JS24_9PSEU</name>
<accession>A0A4R2JS24</accession>
<dbReference type="PANTHER" id="PTHR35174:SF3">
    <property type="entry name" value="BLL7171 PROTEIN"/>
    <property type="match status" value="1"/>
</dbReference>
<evidence type="ECO:0000313" key="3">
    <source>
        <dbReference type="EMBL" id="TCO62374.1"/>
    </source>
</evidence>
<gene>
    <name evidence="3" type="ORF">EV192_102512</name>
</gene>
<organism evidence="3 4">
    <name type="scientific">Actinocrispum wychmicini</name>
    <dbReference type="NCBI Taxonomy" id="1213861"/>
    <lineage>
        <taxon>Bacteria</taxon>
        <taxon>Bacillati</taxon>
        <taxon>Actinomycetota</taxon>
        <taxon>Actinomycetes</taxon>
        <taxon>Pseudonocardiales</taxon>
        <taxon>Pseudonocardiaceae</taxon>
        <taxon>Actinocrispum</taxon>
    </lineage>
</organism>
<comment type="similarity">
    <text evidence="1">Belongs to the YciI family.</text>
</comment>
<sequence length="118" mass="12902">MKYVILVYGNAATRQIWESMTDEQRLVGWQGHIDVRESLAASGELVLSEALADVSQTRRVPASSDAVPTDGPFAEVKEHLAGFYVVDCESMDRALEHAGKIPEAVFGLVEVRPVLDMG</sequence>
<dbReference type="RefSeq" id="WP_132114091.1">
    <property type="nucleotide sequence ID" value="NZ_SLWS01000002.1"/>
</dbReference>
<protein>
    <recommendedName>
        <fullName evidence="2">YCII-related domain-containing protein</fullName>
    </recommendedName>
</protein>
<evidence type="ECO:0000313" key="4">
    <source>
        <dbReference type="Proteomes" id="UP000295680"/>
    </source>
</evidence>
<comment type="caution">
    <text evidence="3">The sequence shown here is derived from an EMBL/GenBank/DDBJ whole genome shotgun (WGS) entry which is preliminary data.</text>
</comment>
<dbReference type="EMBL" id="SLWS01000002">
    <property type="protein sequence ID" value="TCO62374.1"/>
    <property type="molecule type" value="Genomic_DNA"/>
</dbReference>
<dbReference type="OrthoDB" id="668782at2"/>
<dbReference type="SUPFAM" id="SSF54909">
    <property type="entry name" value="Dimeric alpha+beta barrel"/>
    <property type="match status" value="1"/>
</dbReference>
<reference evidence="3 4" key="1">
    <citation type="submission" date="2019-03" db="EMBL/GenBank/DDBJ databases">
        <title>Genomic Encyclopedia of Type Strains, Phase IV (KMG-IV): sequencing the most valuable type-strain genomes for metagenomic binning, comparative biology and taxonomic classification.</title>
        <authorList>
            <person name="Goeker M."/>
        </authorList>
    </citation>
    <scope>NUCLEOTIDE SEQUENCE [LARGE SCALE GENOMIC DNA]</scope>
    <source>
        <strain evidence="3 4">DSM 45934</strain>
    </source>
</reference>
<dbReference type="InterPro" id="IPR005545">
    <property type="entry name" value="YCII"/>
</dbReference>
<dbReference type="InterPro" id="IPR011008">
    <property type="entry name" value="Dimeric_a/b-barrel"/>
</dbReference>
<evidence type="ECO:0000256" key="1">
    <source>
        <dbReference type="ARBA" id="ARBA00007689"/>
    </source>
</evidence>
<dbReference type="PANTHER" id="PTHR35174">
    <property type="entry name" value="BLL7171 PROTEIN-RELATED"/>
    <property type="match status" value="1"/>
</dbReference>
<proteinExistence type="inferred from homology"/>
<feature type="domain" description="YCII-related" evidence="2">
    <location>
        <begin position="1"/>
        <end position="117"/>
    </location>
</feature>
<dbReference type="Gene3D" id="3.30.70.1060">
    <property type="entry name" value="Dimeric alpha+beta barrel"/>
    <property type="match status" value="1"/>
</dbReference>
<evidence type="ECO:0000259" key="2">
    <source>
        <dbReference type="Pfam" id="PF03795"/>
    </source>
</evidence>